<dbReference type="PANTHER" id="PTHR47959">
    <property type="entry name" value="ATP-DEPENDENT RNA HELICASE RHLE-RELATED"/>
    <property type="match status" value="1"/>
</dbReference>
<dbReference type="RefSeq" id="WP_137312799.1">
    <property type="nucleotide sequence ID" value="NZ_CP040017.1"/>
</dbReference>
<dbReference type="GO" id="GO:0003676">
    <property type="term" value="F:nucleic acid binding"/>
    <property type="evidence" value="ECO:0007669"/>
    <property type="project" value="InterPro"/>
</dbReference>
<dbReference type="CDD" id="cd00268">
    <property type="entry name" value="DEADc"/>
    <property type="match status" value="1"/>
</dbReference>
<dbReference type="Pfam" id="PF00271">
    <property type="entry name" value="Helicase_C"/>
    <property type="match status" value="1"/>
</dbReference>
<dbReference type="InterPro" id="IPR050079">
    <property type="entry name" value="DEAD_box_RNA_helicase"/>
</dbReference>
<evidence type="ECO:0000259" key="14">
    <source>
        <dbReference type="PROSITE" id="PS51194"/>
    </source>
</evidence>
<keyword evidence="5 11" id="KW-0347">Helicase</keyword>
<evidence type="ECO:0000259" key="13">
    <source>
        <dbReference type="PROSITE" id="PS51192"/>
    </source>
</evidence>
<dbReference type="InterPro" id="IPR027417">
    <property type="entry name" value="P-loop_NTPase"/>
</dbReference>
<keyword evidence="2" id="KW-0963">Cytoplasm</keyword>
<dbReference type="FunFam" id="3.40.50.300:FF:000468">
    <property type="entry name" value="ATP-dependent RNA helicase RhlE"/>
    <property type="match status" value="1"/>
</dbReference>
<feature type="domain" description="Helicase C-terminal" evidence="14">
    <location>
        <begin position="217"/>
        <end position="379"/>
    </location>
</feature>
<evidence type="ECO:0000256" key="3">
    <source>
        <dbReference type="ARBA" id="ARBA00022741"/>
    </source>
</evidence>
<keyword evidence="18" id="KW-1185">Reference proteome</keyword>
<dbReference type="InterPro" id="IPR014014">
    <property type="entry name" value="RNA_helicase_DEAD_Q_motif"/>
</dbReference>
<organism evidence="16 19">
    <name type="scientific">Pseudoduganella umbonata</name>
    <dbReference type="NCBI Taxonomy" id="864828"/>
    <lineage>
        <taxon>Bacteria</taxon>
        <taxon>Pseudomonadati</taxon>
        <taxon>Pseudomonadota</taxon>
        <taxon>Betaproteobacteria</taxon>
        <taxon>Burkholderiales</taxon>
        <taxon>Oxalobacteraceae</taxon>
        <taxon>Telluria group</taxon>
        <taxon>Pseudoduganella</taxon>
    </lineage>
</organism>
<dbReference type="GO" id="GO:0005524">
    <property type="term" value="F:ATP binding"/>
    <property type="evidence" value="ECO:0007669"/>
    <property type="project" value="UniProtKB-KW"/>
</dbReference>
<dbReference type="SMART" id="SM00490">
    <property type="entry name" value="HELICc"/>
    <property type="match status" value="1"/>
</dbReference>
<dbReference type="CDD" id="cd18787">
    <property type="entry name" value="SF2_C_DEAD"/>
    <property type="match status" value="1"/>
</dbReference>
<reference evidence="16 19" key="2">
    <citation type="submission" date="2020-08" db="EMBL/GenBank/DDBJ databases">
        <title>Genomic Encyclopedia of Type Strains, Phase III (KMG-III): the genomes of soil and plant-associated and newly described type strains.</title>
        <authorList>
            <person name="Whitman W."/>
        </authorList>
    </citation>
    <scope>NUCLEOTIDE SEQUENCE [LARGE SCALE GENOMIC DNA]</scope>
    <source>
        <strain evidence="16 19">CECT 7753</strain>
    </source>
</reference>
<evidence type="ECO:0000256" key="8">
    <source>
        <dbReference type="ARBA" id="ARBA00047984"/>
    </source>
</evidence>
<dbReference type="PANTHER" id="PTHR47959:SF13">
    <property type="entry name" value="ATP-DEPENDENT RNA HELICASE RHLE"/>
    <property type="match status" value="1"/>
</dbReference>
<evidence type="ECO:0000256" key="12">
    <source>
        <dbReference type="SAM" id="MobiDB-lite"/>
    </source>
</evidence>
<dbReference type="Proteomes" id="UP000584325">
    <property type="component" value="Unassembled WGS sequence"/>
</dbReference>
<dbReference type="EMBL" id="JACHXS010000001">
    <property type="protein sequence ID" value="MBB3219889.1"/>
    <property type="molecule type" value="Genomic_DNA"/>
</dbReference>
<evidence type="ECO:0000256" key="9">
    <source>
        <dbReference type="ARBA" id="ARBA00074363"/>
    </source>
</evidence>
<evidence type="ECO:0000256" key="6">
    <source>
        <dbReference type="ARBA" id="ARBA00022840"/>
    </source>
</evidence>
<comment type="catalytic activity">
    <reaction evidence="8">
        <text>ATP + H2O = ADP + phosphate + H(+)</text>
        <dbReference type="Rhea" id="RHEA:13065"/>
        <dbReference type="ChEBI" id="CHEBI:15377"/>
        <dbReference type="ChEBI" id="CHEBI:15378"/>
        <dbReference type="ChEBI" id="CHEBI:30616"/>
        <dbReference type="ChEBI" id="CHEBI:43474"/>
        <dbReference type="ChEBI" id="CHEBI:456216"/>
        <dbReference type="EC" id="3.6.4.13"/>
    </reaction>
</comment>
<accession>A0A4P8HJX7</accession>
<dbReference type="EMBL" id="CP040017">
    <property type="protein sequence ID" value="QCP09913.1"/>
    <property type="molecule type" value="Genomic_DNA"/>
</dbReference>
<feature type="domain" description="DEAD-box RNA helicase Q" evidence="15">
    <location>
        <begin position="1"/>
        <end position="29"/>
    </location>
</feature>
<dbReference type="InterPro" id="IPR044742">
    <property type="entry name" value="DEAD/DEAH_RhlB"/>
</dbReference>
<evidence type="ECO:0000256" key="1">
    <source>
        <dbReference type="ARBA" id="ARBA00012552"/>
    </source>
</evidence>
<dbReference type="PROSITE" id="PS51192">
    <property type="entry name" value="HELICASE_ATP_BIND_1"/>
    <property type="match status" value="1"/>
</dbReference>
<dbReference type="GO" id="GO:0005829">
    <property type="term" value="C:cytosol"/>
    <property type="evidence" value="ECO:0007669"/>
    <property type="project" value="TreeGrafter"/>
</dbReference>
<evidence type="ECO:0000313" key="16">
    <source>
        <dbReference type="EMBL" id="MBB3219889.1"/>
    </source>
</evidence>
<feature type="domain" description="Helicase ATP-binding" evidence="13">
    <location>
        <begin position="32"/>
        <end position="206"/>
    </location>
</feature>
<dbReference type="GO" id="GO:0009266">
    <property type="term" value="P:response to temperature stimulus"/>
    <property type="evidence" value="ECO:0007669"/>
    <property type="project" value="UniProtKB-ARBA"/>
</dbReference>
<dbReference type="Pfam" id="PF00270">
    <property type="entry name" value="DEAD"/>
    <property type="match status" value="1"/>
</dbReference>
<dbReference type="SMART" id="SM00487">
    <property type="entry name" value="DEXDc"/>
    <property type="match status" value="1"/>
</dbReference>
<dbReference type="GO" id="GO:0003724">
    <property type="term" value="F:RNA helicase activity"/>
    <property type="evidence" value="ECO:0007669"/>
    <property type="project" value="UniProtKB-EC"/>
</dbReference>
<sequence>MSFRSLKLIDPLLRALDDLGYDEPTPVQKQAIPAVLAGRDLMAAAQTGTGKTAGFALPLLNRLTLEGAVGPLGVRCLVLAPTRELAEQVFNSFRKYGAHVPLRFGVAYGGVPIEPQIGKLKKGLDVLVATPGRLLDLQRQGALTFAQLQTLVLDEADRMLDLGFAADLDAVFAALPPERQTLLFSATFPDTIRALAGRLLRDPLSVQASPANAAARTVRQLVITTDKKSKPELFLHLLRERGWSQVLVFAKTRKGVDQLVGLLQQQGVRADAIHGDKPQPARLRALARFKAHDVDVLVATDVAARGLDIAGLPLVVNHDLPTVAEDYVHRIGRTGRAGATGEAISLVGADEVDLLKAIETLIKQVLPREEVPGFEADHRVPSTGTPPKSAQPAGRKPVAKPSANPAAKPGAKPAANPAAKPAVKPAAGPRTPTRSPRPAGGFAPATPAQPVSPRTKPATRIPQGAVVVAAGRGAKAVAKAAAKSAAKTGGRSGGKPASATAKKRT</sequence>
<evidence type="ECO:0000256" key="11">
    <source>
        <dbReference type="RuleBase" id="RU000492"/>
    </source>
</evidence>
<keyword evidence="3 11" id="KW-0547">Nucleotide-binding</keyword>
<feature type="region of interest" description="Disordered" evidence="12">
    <location>
        <begin position="479"/>
        <end position="505"/>
    </location>
</feature>
<feature type="region of interest" description="Disordered" evidence="12">
    <location>
        <begin position="373"/>
        <end position="463"/>
    </location>
</feature>
<evidence type="ECO:0000256" key="7">
    <source>
        <dbReference type="ARBA" id="ARBA00038437"/>
    </source>
</evidence>
<feature type="compositionally biased region" description="Low complexity" evidence="12">
    <location>
        <begin position="399"/>
        <end position="429"/>
    </location>
</feature>
<dbReference type="GO" id="GO:0042255">
    <property type="term" value="P:ribosome assembly"/>
    <property type="evidence" value="ECO:0007669"/>
    <property type="project" value="UniProtKB-ARBA"/>
</dbReference>
<dbReference type="InterPro" id="IPR011545">
    <property type="entry name" value="DEAD/DEAH_box_helicase_dom"/>
</dbReference>
<dbReference type="PROSITE" id="PS51195">
    <property type="entry name" value="Q_MOTIF"/>
    <property type="match status" value="1"/>
</dbReference>
<dbReference type="SUPFAM" id="SSF52540">
    <property type="entry name" value="P-loop containing nucleoside triphosphate hydrolases"/>
    <property type="match status" value="1"/>
</dbReference>
<evidence type="ECO:0000259" key="15">
    <source>
        <dbReference type="PROSITE" id="PS51195"/>
    </source>
</evidence>
<evidence type="ECO:0000256" key="10">
    <source>
        <dbReference type="PROSITE-ProRule" id="PRU00552"/>
    </source>
</evidence>
<evidence type="ECO:0000313" key="19">
    <source>
        <dbReference type="Proteomes" id="UP000584325"/>
    </source>
</evidence>
<evidence type="ECO:0000256" key="2">
    <source>
        <dbReference type="ARBA" id="ARBA00022490"/>
    </source>
</evidence>
<dbReference type="Proteomes" id="UP000298763">
    <property type="component" value="Chromosome"/>
</dbReference>
<evidence type="ECO:0000256" key="5">
    <source>
        <dbReference type="ARBA" id="ARBA00022806"/>
    </source>
</evidence>
<keyword evidence="6 11" id="KW-0067">ATP-binding</keyword>
<gene>
    <name evidence="17" type="ORF">FCL38_05355</name>
    <name evidence="16" type="ORF">FHS02_000676</name>
</gene>
<dbReference type="PROSITE" id="PS51194">
    <property type="entry name" value="HELICASE_CTER"/>
    <property type="match status" value="1"/>
</dbReference>
<evidence type="ECO:0000256" key="4">
    <source>
        <dbReference type="ARBA" id="ARBA00022801"/>
    </source>
</evidence>
<proteinExistence type="inferred from homology"/>
<dbReference type="Gene3D" id="3.40.50.300">
    <property type="entry name" value="P-loop containing nucleotide triphosphate hydrolases"/>
    <property type="match status" value="2"/>
</dbReference>
<dbReference type="OrthoDB" id="5297934at2"/>
<protein>
    <recommendedName>
        <fullName evidence="9">DEAD-box ATP-dependent RNA helicase RhpA</fullName>
        <ecNumber evidence="1">3.6.4.13</ecNumber>
    </recommendedName>
</protein>
<evidence type="ECO:0000313" key="17">
    <source>
        <dbReference type="EMBL" id="QCP09913.1"/>
    </source>
</evidence>
<dbReference type="GO" id="GO:0016787">
    <property type="term" value="F:hydrolase activity"/>
    <property type="evidence" value="ECO:0007669"/>
    <property type="project" value="UniProtKB-KW"/>
</dbReference>
<feature type="compositionally biased region" description="Low complexity" evidence="12">
    <location>
        <begin position="479"/>
        <end position="489"/>
    </location>
</feature>
<feature type="short sequence motif" description="Q motif" evidence="10">
    <location>
        <begin position="1"/>
        <end position="29"/>
    </location>
</feature>
<comment type="similarity">
    <text evidence="7 11">Belongs to the DEAD box helicase family.</text>
</comment>
<dbReference type="PROSITE" id="PS00039">
    <property type="entry name" value="DEAD_ATP_HELICASE"/>
    <property type="match status" value="1"/>
</dbReference>
<dbReference type="InterPro" id="IPR001650">
    <property type="entry name" value="Helicase_C-like"/>
</dbReference>
<dbReference type="FunFam" id="3.40.50.300:FF:000108">
    <property type="entry name" value="ATP-dependent RNA helicase RhlE"/>
    <property type="match status" value="1"/>
</dbReference>
<name>A0A4P8HJX7_9BURK</name>
<dbReference type="EC" id="3.6.4.13" evidence="1"/>
<evidence type="ECO:0000313" key="18">
    <source>
        <dbReference type="Proteomes" id="UP000298763"/>
    </source>
</evidence>
<keyword evidence="4 11" id="KW-0378">Hydrolase</keyword>
<dbReference type="InterPro" id="IPR014001">
    <property type="entry name" value="Helicase_ATP-bd"/>
</dbReference>
<dbReference type="AlphaFoldDB" id="A0A4P8HJX7"/>
<dbReference type="InterPro" id="IPR000629">
    <property type="entry name" value="RNA-helicase_DEAD-box_CS"/>
</dbReference>
<reference evidence="17 18" key="1">
    <citation type="submission" date="2019-05" db="EMBL/GenBank/DDBJ databases">
        <title>Draft Genome Sequences of Six Type Strains of the Genus Massilia.</title>
        <authorList>
            <person name="Miess H."/>
            <person name="Frediansyhah A."/>
            <person name="Gross H."/>
        </authorList>
    </citation>
    <scope>NUCLEOTIDE SEQUENCE [LARGE SCALE GENOMIC DNA]</scope>
    <source>
        <strain evidence="17 18">DSMZ 26121</strain>
    </source>
</reference>